<comment type="subcellular location">
    <subcellularLocation>
        <location evidence="1">Cell membrane</location>
        <topology evidence="1">Multi-pass membrane protein</topology>
    </subcellularLocation>
</comment>
<organism evidence="9 10">
    <name type="scientific">Marinobacter segnicrescens</name>
    <dbReference type="NCBI Taxonomy" id="430453"/>
    <lineage>
        <taxon>Bacteria</taxon>
        <taxon>Pseudomonadati</taxon>
        <taxon>Pseudomonadota</taxon>
        <taxon>Gammaproteobacteria</taxon>
        <taxon>Pseudomonadales</taxon>
        <taxon>Marinobacteraceae</taxon>
        <taxon>Marinobacter</taxon>
    </lineage>
</organism>
<dbReference type="PANTHER" id="PTHR36838">
    <property type="entry name" value="AUXIN EFFLUX CARRIER FAMILY PROTEIN"/>
    <property type="match status" value="1"/>
</dbReference>
<evidence type="ECO:0000256" key="1">
    <source>
        <dbReference type="ARBA" id="ARBA00004651"/>
    </source>
</evidence>
<feature type="transmembrane region" description="Helical" evidence="8">
    <location>
        <begin position="158"/>
        <end position="180"/>
    </location>
</feature>
<comment type="similarity">
    <text evidence="2">Belongs to the auxin efflux carrier (TC 2.A.69) family.</text>
</comment>
<accession>A0A1H9YYG2</accession>
<dbReference type="InterPro" id="IPR004776">
    <property type="entry name" value="Mem_transp_PIN-like"/>
</dbReference>
<evidence type="ECO:0000256" key="5">
    <source>
        <dbReference type="ARBA" id="ARBA00022692"/>
    </source>
</evidence>
<dbReference type="PANTHER" id="PTHR36838:SF4">
    <property type="entry name" value="AUXIN EFFLUX CARRIER FAMILY PROTEIN"/>
    <property type="match status" value="1"/>
</dbReference>
<feature type="transmembrane region" description="Helical" evidence="8">
    <location>
        <begin position="251"/>
        <end position="271"/>
    </location>
</feature>
<keyword evidence="10" id="KW-1185">Reference proteome</keyword>
<evidence type="ECO:0000256" key="7">
    <source>
        <dbReference type="ARBA" id="ARBA00023136"/>
    </source>
</evidence>
<reference evidence="10" key="1">
    <citation type="submission" date="2016-10" db="EMBL/GenBank/DDBJ databases">
        <authorList>
            <person name="Varghese N."/>
            <person name="Submissions S."/>
        </authorList>
    </citation>
    <scope>NUCLEOTIDE SEQUENCE [LARGE SCALE GENOMIC DNA]</scope>
    <source>
        <strain evidence="10">CGMCC 1.6489</strain>
    </source>
</reference>
<name>A0A1H9YYG2_9GAMM</name>
<feature type="transmembrane region" description="Helical" evidence="8">
    <location>
        <begin position="223"/>
        <end position="245"/>
    </location>
</feature>
<evidence type="ECO:0000313" key="9">
    <source>
        <dbReference type="EMBL" id="SES74300.1"/>
    </source>
</evidence>
<evidence type="ECO:0000256" key="2">
    <source>
        <dbReference type="ARBA" id="ARBA00010145"/>
    </source>
</evidence>
<sequence>MSVVVQALIPVFVLIVIGHLFRRWQFPGEGFWIQAERFTYYALFPAMLIYKLGQARLPASAYGDILLLIVAMLVAMTLILVLIQLIWRWPGPVYSSVFQGGIRFNSYVGLAAAGMLLGDEGISLIAVAVAVKVPLLNLLCILMFSVTCRQGKLRLAPVIKAIVTNPLIIGSVIGVIWSFFRIGFHPVVAGILAPLSDLALPMGLMCVGAGLQLKALRNASAPFLVSSFAKLVIFPVLTLGLAMLLGMSGTLVQVAILLAALPTATSSYILARQLGGDAPLMAAIISGQTLLGMVTLPLLLGVLWQAA</sequence>
<keyword evidence="6 8" id="KW-1133">Transmembrane helix</keyword>
<protein>
    <recommendedName>
        <fullName evidence="11">Transporter</fullName>
    </recommendedName>
</protein>
<feature type="transmembrane region" description="Helical" evidence="8">
    <location>
        <begin position="65"/>
        <end position="87"/>
    </location>
</feature>
<dbReference type="AlphaFoldDB" id="A0A1H9YYG2"/>
<feature type="transmembrane region" description="Helical" evidence="8">
    <location>
        <begin position="186"/>
        <end position="211"/>
    </location>
</feature>
<dbReference type="GO" id="GO:0055085">
    <property type="term" value="P:transmembrane transport"/>
    <property type="evidence" value="ECO:0007669"/>
    <property type="project" value="InterPro"/>
</dbReference>
<dbReference type="GO" id="GO:0005886">
    <property type="term" value="C:plasma membrane"/>
    <property type="evidence" value="ECO:0007669"/>
    <property type="project" value="UniProtKB-SubCell"/>
</dbReference>
<proteinExistence type="inferred from homology"/>
<dbReference type="Pfam" id="PF03547">
    <property type="entry name" value="Mem_trans"/>
    <property type="match status" value="1"/>
</dbReference>
<evidence type="ECO:0000313" key="10">
    <source>
        <dbReference type="Proteomes" id="UP000198762"/>
    </source>
</evidence>
<evidence type="ECO:0008006" key="11">
    <source>
        <dbReference type="Google" id="ProtNLM"/>
    </source>
</evidence>
<evidence type="ECO:0000256" key="6">
    <source>
        <dbReference type="ARBA" id="ARBA00022989"/>
    </source>
</evidence>
<dbReference type="RefSeq" id="WP_091848528.1">
    <property type="nucleotide sequence ID" value="NZ_FOHZ01000001.1"/>
</dbReference>
<dbReference type="Gene3D" id="1.20.1530.20">
    <property type="match status" value="1"/>
</dbReference>
<dbReference type="InterPro" id="IPR038770">
    <property type="entry name" value="Na+/solute_symporter_sf"/>
</dbReference>
<evidence type="ECO:0000256" key="4">
    <source>
        <dbReference type="ARBA" id="ARBA00022475"/>
    </source>
</evidence>
<dbReference type="OrthoDB" id="9805563at2"/>
<evidence type="ECO:0000256" key="3">
    <source>
        <dbReference type="ARBA" id="ARBA00022448"/>
    </source>
</evidence>
<gene>
    <name evidence="9" type="ORF">SAMN04487962_101396</name>
</gene>
<dbReference type="Proteomes" id="UP000198762">
    <property type="component" value="Unassembled WGS sequence"/>
</dbReference>
<feature type="transmembrane region" description="Helical" evidence="8">
    <location>
        <begin position="283"/>
        <end position="304"/>
    </location>
</feature>
<evidence type="ECO:0000256" key="8">
    <source>
        <dbReference type="SAM" id="Phobius"/>
    </source>
</evidence>
<keyword evidence="7 8" id="KW-0472">Membrane</keyword>
<dbReference type="STRING" id="430453.SAMN04487962_101396"/>
<feature type="transmembrane region" description="Helical" evidence="8">
    <location>
        <begin position="122"/>
        <end position="146"/>
    </location>
</feature>
<dbReference type="EMBL" id="FOHZ01000001">
    <property type="protein sequence ID" value="SES74300.1"/>
    <property type="molecule type" value="Genomic_DNA"/>
</dbReference>
<keyword evidence="5 8" id="KW-0812">Transmembrane</keyword>
<keyword evidence="3" id="KW-0813">Transport</keyword>
<keyword evidence="4" id="KW-1003">Cell membrane</keyword>
<feature type="transmembrane region" description="Helical" evidence="8">
    <location>
        <begin position="38"/>
        <end position="53"/>
    </location>
</feature>
<feature type="transmembrane region" description="Helical" evidence="8">
    <location>
        <begin position="7"/>
        <end position="26"/>
    </location>
</feature>